<name>A0ABR2H4V8_9EUKA</name>
<keyword evidence="2" id="KW-1185">Reference proteome</keyword>
<evidence type="ECO:0000313" key="1">
    <source>
        <dbReference type="EMBL" id="KAK8840807.1"/>
    </source>
</evidence>
<sequence>MRRSTMNGSSIFNSLPSSDSSFRPTTNSAISLCNENEPLITCTMNALSSSTSKIFKEIADTDPFSSENNKSKDNFYFRFKNKNEFMLNQDINLAQVNDIQYKFYMDEDIRNIVKPFNINIIKKELAVNSKSNLLVFLLDHEHSRGFSEISYQFIVERLLCIDCKHFYVFNDSNDSGSIIKLIKLSEEFLKIFPGIENSTLESALFYFLTNLNKIYSSDEQIMFNIDGTLDLIDDYDIDSSIKKVMKSKLQEIEVQMLPKISDFVLSLGYEFQSTGCVPHHFIQFAKKATIFTSSKFNQVSLTLPGRKFTYSLLDEWRIRIFGSIFSSILIETLLDKDSLITLEVFRDKIYDKYTKYKDKYIKYIKRQNEYIQGETNNSELPKEEEIENFFSPETYKGTHFFSSKNNFPKLYKILLEQKYWNIDITEVNSTEYNDVHFCNFKIYQPRSSKYNSNYGPVEEYYYMDKFMKDFKDAVANLFKEHGLQKEFMVNTSSQSSENIEKESCPLYCKFIGLIRGFIKSSNYGAIRLLKVPIAIYYDNNQDDVDRDAKIFANAFEQIIPYWDGIDLQ</sequence>
<dbReference type="Proteomes" id="UP001470230">
    <property type="component" value="Unassembled WGS sequence"/>
</dbReference>
<evidence type="ECO:0008006" key="3">
    <source>
        <dbReference type="Google" id="ProtNLM"/>
    </source>
</evidence>
<organism evidence="1 2">
    <name type="scientific">Tritrichomonas musculus</name>
    <dbReference type="NCBI Taxonomy" id="1915356"/>
    <lineage>
        <taxon>Eukaryota</taxon>
        <taxon>Metamonada</taxon>
        <taxon>Parabasalia</taxon>
        <taxon>Tritrichomonadida</taxon>
        <taxon>Tritrichomonadidae</taxon>
        <taxon>Tritrichomonas</taxon>
    </lineage>
</organism>
<reference evidence="1 2" key="1">
    <citation type="submission" date="2024-04" db="EMBL/GenBank/DDBJ databases">
        <title>Tritrichomonas musculus Genome.</title>
        <authorList>
            <person name="Alves-Ferreira E."/>
            <person name="Grigg M."/>
            <person name="Lorenzi H."/>
            <person name="Galac M."/>
        </authorList>
    </citation>
    <scope>NUCLEOTIDE SEQUENCE [LARGE SCALE GENOMIC DNA]</scope>
    <source>
        <strain evidence="1 2">EAF2021</strain>
    </source>
</reference>
<protein>
    <recommendedName>
        <fullName evidence="3">HECT domain-containing protein</fullName>
    </recommendedName>
</protein>
<proteinExistence type="predicted"/>
<comment type="caution">
    <text evidence="1">The sequence shown here is derived from an EMBL/GenBank/DDBJ whole genome shotgun (WGS) entry which is preliminary data.</text>
</comment>
<accession>A0ABR2H4V8</accession>
<dbReference type="EMBL" id="JAPFFF010000043">
    <property type="protein sequence ID" value="KAK8840807.1"/>
    <property type="molecule type" value="Genomic_DNA"/>
</dbReference>
<evidence type="ECO:0000313" key="2">
    <source>
        <dbReference type="Proteomes" id="UP001470230"/>
    </source>
</evidence>
<gene>
    <name evidence="1" type="ORF">M9Y10_027629</name>
</gene>